<keyword evidence="5" id="KW-0472">Membrane</keyword>
<evidence type="ECO:0000259" key="6">
    <source>
        <dbReference type="Pfam" id="PF00535"/>
    </source>
</evidence>
<dbReference type="RefSeq" id="WP_043146287.1">
    <property type="nucleotide sequence ID" value="NZ_JSUQ01000027.1"/>
</dbReference>
<keyword evidence="4 7" id="KW-0808">Transferase</keyword>
<name>A0A0B3SIR8_9RHOB</name>
<dbReference type="InterPro" id="IPR001173">
    <property type="entry name" value="Glyco_trans_2-like"/>
</dbReference>
<dbReference type="Pfam" id="PF00535">
    <property type="entry name" value="Glycos_transf_2"/>
    <property type="match status" value="1"/>
</dbReference>
<evidence type="ECO:0000256" key="1">
    <source>
        <dbReference type="ARBA" id="ARBA00004236"/>
    </source>
</evidence>
<dbReference type="OrthoDB" id="5291101at2"/>
<dbReference type="PANTHER" id="PTHR43646">
    <property type="entry name" value="GLYCOSYLTRANSFERASE"/>
    <property type="match status" value="1"/>
</dbReference>
<dbReference type="GO" id="GO:0016757">
    <property type="term" value="F:glycosyltransferase activity"/>
    <property type="evidence" value="ECO:0007669"/>
    <property type="project" value="UniProtKB-KW"/>
</dbReference>
<dbReference type="PATRIC" id="fig|1515334.3.peg.5112"/>
<keyword evidence="8" id="KW-1185">Reference proteome</keyword>
<keyword evidence="2" id="KW-1003">Cell membrane</keyword>
<feature type="domain" description="Glycosyltransferase 2-like" evidence="6">
    <location>
        <begin position="6"/>
        <end position="108"/>
    </location>
</feature>
<protein>
    <submittedName>
        <fullName evidence="7">Glycosyl transferase</fullName>
    </submittedName>
</protein>
<dbReference type="Gene3D" id="3.90.550.10">
    <property type="entry name" value="Spore Coat Polysaccharide Biosynthesis Protein SpsA, Chain A"/>
    <property type="match status" value="1"/>
</dbReference>
<accession>A0A0B3SIR8</accession>
<evidence type="ECO:0000256" key="5">
    <source>
        <dbReference type="ARBA" id="ARBA00023136"/>
    </source>
</evidence>
<evidence type="ECO:0000256" key="3">
    <source>
        <dbReference type="ARBA" id="ARBA00022676"/>
    </source>
</evidence>
<dbReference type="EMBL" id="JSUQ01000027">
    <property type="protein sequence ID" value="KHQ50414.1"/>
    <property type="molecule type" value="Genomic_DNA"/>
</dbReference>
<dbReference type="CDD" id="cd02522">
    <property type="entry name" value="GT_2_like_a"/>
    <property type="match status" value="1"/>
</dbReference>
<sequence>MRAPISIVIPTLDAEGGLPACLGSLGEGLQAGLIRELVISDGGSRDATLQIAGQAGARVVTGPPSRGGQVRRGIAATEGDWLFVLHADTHLAEGWTQAVLPVLTQPGAWHFRLRFDARGVMPFWVAGWANLRSRLFRLPYGDQGLLIHREVLEDVGGYPDLALMEDVALARRLKTRLRGLPATAVTSADKYRRQGWLRRGARNLGTLARYFAGADVSALARRYRR</sequence>
<dbReference type="SUPFAM" id="SSF53448">
    <property type="entry name" value="Nucleotide-diphospho-sugar transferases"/>
    <property type="match status" value="1"/>
</dbReference>
<evidence type="ECO:0000256" key="2">
    <source>
        <dbReference type="ARBA" id="ARBA00022475"/>
    </source>
</evidence>
<proteinExistence type="predicted"/>
<evidence type="ECO:0000256" key="4">
    <source>
        <dbReference type="ARBA" id="ARBA00022679"/>
    </source>
</evidence>
<organism evidence="7 8">
    <name type="scientific">Mameliella alba</name>
    <dbReference type="NCBI Taxonomy" id="561184"/>
    <lineage>
        <taxon>Bacteria</taxon>
        <taxon>Pseudomonadati</taxon>
        <taxon>Pseudomonadota</taxon>
        <taxon>Alphaproteobacteria</taxon>
        <taxon>Rhodobacterales</taxon>
        <taxon>Roseobacteraceae</taxon>
        <taxon>Mameliella</taxon>
    </lineage>
</organism>
<evidence type="ECO:0000313" key="7">
    <source>
        <dbReference type="EMBL" id="KHQ50414.1"/>
    </source>
</evidence>
<reference evidence="7 8" key="1">
    <citation type="submission" date="2014-10" db="EMBL/GenBank/DDBJ databases">
        <title>Genome sequence of Ponticoccus sp. strain UMTAT08 isolated from clonal culture of toxic dinoflagellate Alexandrium tamiyavanichii.</title>
        <authorList>
            <person name="Gan H.Y."/>
            <person name="Muhd D.-D."/>
            <person name="Mohd Noor M.E."/>
            <person name="Yeong Y.S."/>
            <person name="Usup G."/>
        </authorList>
    </citation>
    <scope>NUCLEOTIDE SEQUENCE [LARGE SCALE GENOMIC DNA]</scope>
    <source>
        <strain evidence="7 8">UMTAT08</strain>
    </source>
</reference>
<dbReference type="STRING" id="561184.SAMN05216376_11262"/>
<dbReference type="Proteomes" id="UP000030960">
    <property type="component" value="Unassembled WGS sequence"/>
</dbReference>
<dbReference type="GO" id="GO:0005886">
    <property type="term" value="C:plasma membrane"/>
    <property type="evidence" value="ECO:0007669"/>
    <property type="project" value="UniProtKB-SubCell"/>
</dbReference>
<dbReference type="AlphaFoldDB" id="A0A0B3SIR8"/>
<gene>
    <name evidence="7" type="ORF">OA50_05089</name>
</gene>
<dbReference type="PANTHER" id="PTHR43646:SF2">
    <property type="entry name" value="GLYCOSYLTRANSFERASE 2-LIKE DOMAIN-CONTAINING PROTEIN"/>
    <property type="match status" value="1"/>
</dbReference>
<comment type="subcellular location">
    <subcellularLocation>
        <location evidence="1">Cell membrane</location>
    </subcellularLocation>
</comment>
<evidence type="ECO:0000313" key="8">
    <source>
        <dbReference type="Proteomes" id="UP000030960"/>
    </source>
</evidence>
<dbReference type="InterPro" id="IPR026461">
    <property type="entry name" value="Trfase_2_rSAM/seldom_assoc"/>
</dbReference>
<dbReference type="NCBIfam" id="TIGR04283">
    <property type="entry name" value="glyco_like_mftF"/>
    <property type="match status" value="1"/>
</dbReference>
<dbReference type="InterPro" id="IPR029044">
    <property type="entry name" value="Nucleotide-diphossugar_trans"/>
</dbReference>
<keyword evidence="3" id="KW-0328">Glycosyltransferase</keyword>
<comment type="caution">
    <text evidence="7">The sequence shown here is derived from an EMBL/GenBank/DDBJ whole genome shotgun (WGS) entry which is preliminary data.</text>
</comment>